<dbReference type="EMBL" id="JALLPJ020000975">
    <property type="protein sequence ID" value="KAL3778666.1"/>
    <property type="molecule type" value="Genomic_DNA"/>
</dbReference>
<proteinExistence type="predicted"/>
<dbReference type="AlphaFoldDB" id="A0ABD3NT57"/>
<accession>A0ABD3NT57</accession>
<gene>
    <name evidence="1" type="ORF">ACHAWO_011653</name>
</gene>
<comment type="caution">
    <text evidence="1">The sequence shown here is derived from an EMBL/GenBank/DDBJ whole genome shotgun (WGS) entry which is preliminary data.</text>
</comment>
<keyword evidence="2" id="KW-1185">Reference proteome</keyword>
<sequence>MVHEMVMLDFSNKSGLDNSPFGLMEDLQWKHQISNVLMDSTMTLCFHWSNALANYGHLQHNSNSRDIF</sequence>
<name>A0ABD3NT57_9STRA</name>
<organism evidence="1 2">
    <name type="scientific">Cyclotella atomus</name>
    <dbReference type="NCBI Taxonomy" id="382360"/>
    <lineage>
        <taxon>Eukaryota</taxon>
        <taxon>Sar</taxon>
        <taxon>Stramenopiles</taxon>
        <taxon>Ochrophyta</taxon>
        <taxon>Bacillariophyta</taxon>
        <taxon>Coscinodiscophyceae</taxon>
        <taxon>Thalassiosirophycidae</taxon>
        <taxon>Stephanodiscales</taxon>
        <taxon>Stephanodiscaceae</taxon>
        <taxon>Cyclotella</taxon>
    </lineage>
</organism>
<dbReference type="Proteomes" id="UP001530400">
    <property type="component" value="Unassembled WGS sequence"/>
</dbReference>
<protein>
    <submittedName>
        <fullName evidence="1">Uncharacterized protein</fullName>
    </submittedName>
</protein>
<evidence type="ECO:0000313" key="1">
    <source>
        <dbReference type="EMBL" id="KAL3778666.1"/>
    </source>
</evidence>
<reference evidence="1 2" key="1">
    <citation type="submission" date="2024-10" db="EMBL/GenBank/DDBJ databases">
        <title>Updated reference genomes for cyclostephanoid diatoms.</title>
        <authorList>
            <person name="Roberts W.R."/>
            <person name="Alverson A.J."/>
        </authorList>
    </citation>
    <scope>NUCLEOTIDE SEQUENCE [LARGE SCALE GENOMIC DNA]</scope>
    <source>
        <strain evidence="1 2">AJA010-31</strain>
    </source>
</reference>
<evidence type="ECO:0000313" key="2">
    <source>
        <dbReference type="Proteomes" id="UP001530400"/>
    </source>
</evidence>